<organism evidence="2 3">
    <name type="scientific">Sinomicrobium oceani</name>
    <dbReference type="NCBI Taxonomy" id="1150368"/>
    <lineage>
        <taxon>Bacteria</taxon>
        <taxon>Pseudomonadati</taxon>
        <taxon>Bacteroidota</taxon>
        <taxon>Flavobacteriia</taxon>
        <taxon>Flavobacteriales</taxon>
        <taxon>Flavobacteriaceae</taxon>
        <taxon>Sinomicrobium</taxon>
    </lineage>
</organism>
<proteinExistence type="predicted"/>
<dbReference type="STRING" id="1150368.SAMN02927921_01640"/>
<evidence type="ECO:0000256" key="1">
    <source>
        <dbReference type="SAM" id="Phobius"/>
    </source>
</evidence>
<dbReference type="EMBL" id="FPJE01000007">
    <property type="protein sequence ID" value="SFW42990.1"/>
    <property type="molecule type" value="Genomic_DNA"/>
</dbReference>
<evidence type="ECO:0000313" key="2">
    <source>
        <dbReference type="EMBL" id="SFW42990.1"/>
    </source>
</evidence>
<dbReference type="Proteomes" id="UP000182248">
    <property type="component" value="Unassembled WGS sequence"/>
</dbReference>
<gene>
    <name evidence="2" type="ORF">SAMN02927921_01640</name>
</gene>
<keyword evidence="1" id="KW-0812">Transmembrane</keyword>
<protein>
    <submittedName>
        <fullName evidence="2">Uncharacterized protein</fullName>
    </submittedName>
</protein>
<evidence type="ECO:0000313" key="3">
    <source>
        <dbReference type="Proteomes" id="UP000182248"/>
    </source>
</evidence>
<sequence>MLHNIRPLIFRKSTYKTIAVSLLVLFGMFIITPTIVTIVEKNADVSLFYSATEEESKETIKVIDDRLIKSMYETSFALSSALYENSTTGYVENLHNSFRADKFCPPPEMV</sequence>
<keyword evidence="3" id="KW-1185">Reference proteome</keyword>
<keyword evidence="1" id="KW-0472">Membrane</keyword>
<keyword evidence="1" id="KW-1133">Transmembrane helix</keyword>
<accession>A0A1K1P8I2</accession>
<dbReference type="AlphaFoldDB" id="A0A1K1P8I2"/>
<feature type="transmembrane region" description="Helical" evidence="1">
    <location>
        <begin position="20"/>
        <end position="39"/>
    </location>
</feature>
<reference evidence="2 3" key="1">
    <citation type="submission" date="2016-11" db="EMBL/GenBank/DDBJ databases">
        <authorList>
            <person name="Jaros S."/>
            <person name="Januszkiewicz K."/>
            <person name="Wedrychowicz H."/>
        </authorList>
    </citation>
    <scope>NUCLEOTIDE SEQUENCE [LARGE SCALE GENOMIC DNA]</scope>
    <source>
        <strain evidence="2 3">CGMCC 1.12145</strain>
    </source>
</reference>
<name>A0A1K1P8I2_9FLAO</name>